<dbReference type="RefSeq" id="WP_185799952.1">
    <property type="nucleotide sequence ID" value="NZ_JACJVJ010000001.1"/>
</dbReference>
<evidence type="ECO:0000256" key="2">
    <source>
        <dbReference type="PROSITE-ProRule" id="PRU00169"/>
    </source>
</evidence>
<dbReference type="Proteomes" id="UP000564378">
    <property type="component" value="Unassembled WGS sequence"/>
</dbReference>
<dbReference type="PANTHER" id="PTHR44591">
    <property type="entry name" value="STRESS RESPONSE REGULATOR PROTEIN 1"/>
    <property type="match status" value="1"/>
</dbReference>
<sequence>MANPQNLLPEKVLIVEDEFMLAVMLQDILETLGVRQVSHAATLADALDLVAREPFDFAFLDINLGKENSIPVARALADRDIRFVFASGYDAKFVAEGISAPLLRKPLGLDEIRTVLTASDFDTQSGRISRIG</sequence>
<protein>
    <submittedName>
        <fullName evidence="4">Response regulator</fullName>
    </submittedName>
</protein>
<feature type="domain" description="Response regulatory" evidence="3">
    <location>
        <begin position="11"/>
        <end position="120"/>
    </location>
</feature>
<gene>
    <name evidence="4" type="ORF">H6P80_03565</name>
</gene>
<feature type="modified residue" description="4-aspartylphosphate" evidence="2">
    <location>
        <position position="61"/>
    </location>
</feature>
<evidence type="ECO:0000256" key="1">
    <source>
        <dbReference type="ARBA" id="ARBA00022553"/>
    </source>
</evidence>
<dbReference type="InterPro" id="IPR011006">
    <property type="entry name" value="CheY-like_superfamily"/>
</dbReference>
<dbReference type="InterPro" id="IPR001789">
    <property type="entry name" value="Sig_transdc_resp-reg_receiver"/>
</dbReference>
<evidence type="ECO:0000313" key="5">
    <source>
        <dbReference type="Proteomes" id="UP000564378"/>
    </source>
</evidence>
<dbReference type="EMBL" id="JACJVJ010000001">
    <property type="protein sequence ID" value="MBC2776691.1"/>
    <property type="molecule type" value="Genomic_DNA"/>
</dbReference>
<keyword evidence="5" id="KW-1185">Reference proteome</keyword>
<dbReference type="InterPro" id="IPR050595">
    <property type="entry name" value="Bact_response_regulator"/>
</dbReference>
<dbReference type="SMART" id="SM00448">
    <property type="entry name" value="REC"/>
    <property type="match status" value="1"/>
</dbReference>
<reference evidence="4 5" key="1">
    <citation type="submission" date="2020-08" db="EMBL/GenBank/DDBJ databases">
        <title>Draft genome sequence of Parasphingopyxis sp. GrpM-11.</title>
        <authorList>
            <person name="Oh J."/>
            <person name="Roh D.-H."/>
        </authorList>
    </citation>
    <scope>NUCLEOTIDE SEQUENCE [LARGE SCALE GENOMIC DNA]</scope>
    <source>
        <strain evidence="4 5">GrpM-11</strain>
    </source>
</reference>
<name>A0A842HWF7_9SPHN</name>
<dbReference type="Pfam" id="PF00072">
    <property type="entry name" value="Response_reg"/>
    <property type="match status" value="1"/>
</dbReference>
<dbReference type="AlphaFoldDB" id="A0A842HWF7"/>
<organism evidence="4 5">
    <name type="scientific">Parasphingopyxis marina</name>
    <dbReference type="NCBI Taxonomy" id="2761622"/>
    <lineage>
        <taxon>Bacteria</taxon>
        <taxon>Pseudomonadati</taxon>
        <taxon>Pseudomonadota</taxon>
        <taxon>Alphaproteobacteria</taxon>
        <taxon>Sphingomonadales</taxon>
        <taxon>Sphingomonadaceae</taxon>
        <taxon>Parasphingopyxis</taxon>
    </lineage>
</organism>
<proteinExistence type="predicted"/>
<keyword evidence="1 2" id="KW-0597">Phosphoprotein</keyword>
<dbReference type="SUPFAM" id="SSF52172">
    <property type="entry name" value="CheY-like"/>
    <property type="match status" value="1"/>
</dbReference>
<dbReference type="GO" id="GO:0000160">
    <property type="term" value="P:phosphorelay signal transduction system"/>
    <property type="evidence" value="ECO:0007669"/>
    <property type="project" value="InterPro"/>
</dbReference>
<evidence type="ECO:0000313" key="4">
    <source>
        <dbReference type="EMBL" id="MBC2776691.1"/>
    </source>
</evidence>
<accession>A0A842HWF7</accession>
<dbReference type="Gene3D" id="3.40.50.2300">
    <property type="match status" value="1"/>
</dbReference>
<dbReference type="PROSITE" id="PS50110">
    <property type="entry name" value="RESPONSE_REGULATORY"/>
    <property type="match status" value="1"/>
</dbReference>
<comment type="caution">
    <text evidence="4">The sequence shown here is derived from an EMBL/GenBank/DDBJ whole genome shotgun (WGS) entry which is preliminary data.</text>
</comment>
<dbReference type="PANTHER" id="PTHR44591:SF3">
    <property type="entry name" value="RESPONSE REGULATORY DOMAIN-CONTAINING PROTEIN"/>
    <property type="match status" value="1"/>
</dbReference>
<evidence type="ECO:0000259" key="3">
    <source>
        <dbReference type="PROSITE" id="PS50110"/>
    </source>
</evidence>